<dbReference type="GO" id="GO:0016020">
    <property type="term" value="C:membrane"/>
    <property type="evidence" value="ECO:0007669"/>
    <property type="project" value="TreeGrafter"/>
</dbReference>
<sequence>MGIIKILGTAATTLGTVVFTQGIAVLGTQVPKLRPQILNYLGFYTIGVQWVSFIHAGGLFGNKPTEKYYDLIGSLTHLSTIGISVLALRPLSKISVRQAIVSSCAAIWAIRLGSFLFYRIHNSGGVDSRFTEMKEDWTKFFTAWTIQGAWVFITLLSVLVINQRIDKIPLKPINYVGMGVWATGFAMEVVADFQKLFFKQNPENAGKWIDTGLWSISRHPNYFGEITLWTGVSLMCIDQLKNKRRLLALCISPVFVACLLIFVSGIPLLEQKADDRWGDNELYQKYKNNTPVLVPFIKNIW</sequence>
<reference evidence="3" key="2">
    <citation type="submission" date="2018-07" db="EMBL/GenBank/DDBJ databases">
        <authorList>
            <person name="Quirk P.G."/>
            <person name="Krulwich T.A."/>
        </authorList>
    </citation>
    <scope>NUCLEOTIDE SEQUENCE</scope>
</reference>
<feature type="transmembrane region" description="Helical" evidence="1">
    <location>
        <begin position="100"/>
        <end position="120"/>
    </location>
</feature>
<dbReference type="PROSITE" id="PS50244">
    <property type="entry name" value="S5A_REDUCTASE"/>
    <property type="match status" value="1"/>
</dbReference>
<name>A0A336MR91_CULSO</name>
<dbReference type="PANTHER" id="PTHR32251">
    <property type="entry name" value="3-OXO-5-ALPHA-STEROID 4-DEHYDROGENASE"/>
    <property type="match status" value="1"/>
</dbReference>
<evidence type="ECO:0000313" key="2">
    <source>
        <dbReference type="EMBL" id="SSX01860.1"/>
    </source>
</evidence>
<feature type="transmembrane region" description="Helical" evidence="1">
    <location>
        <begin position="68"/>
        <end position="88"/>
    </location>
</feature>
<dbReference type="Pfam" id="PF06966">
    <property type="entry name" value="DUF1295"/>
    <property type="match status" value="1"/>
</dbReference>
<reference evidence="2" key="1">
    <citation type="submission" date="2018-04" db="EMBL/GenBank/DDBJ databases">
        <authorList>
            <person name="Go L.Y."/>
            <person name="Mitchell J.A."/>
        </authorList>
    </citation>
    <scope>NUCLEOTIDE SEQUENCE</scope>
    <source>
        <tissue evidence="2">Whole organism</tissue>
    </source>
</reference>
<dbReference type="Gene3D" id="1.20.120.1630">
    <property type="match status" value="1"/>
</dbReference>
<dbReference type="EMBL" id="UFQS01001745">
    <property type="protein sequence ID" value="SSX12187.1"/>
    <property type="molecule type" value="Genomic_DNA"/>
</dbReference>
<dbReference type="AlphaFoldDB" id="A0A336MR91"/>
<gene>
    <name evidence="3" type="primary">CSON003882</name>
    <name evidence="2" type="synonym">CSON006361</name>
</gene>
<organism evidence="3">
    <name type="scientific">Culicoides sonorensis</name>
    <name type="common">Biting midge</name>
    <dbReference type="NCBI Taxonomy" id="179676"/>
    <lineage>
        <taxon>Eukaryota</taxon>
        <taxon>Metazoa</taxon>
        <taxon>Ecdysozoa</taxon>
        <taxon>Arthropoda</taxon>
        <taxon>Hexapoda</taxon>
        <taxon>Insecta</taxon>
        <taxon>Pterygota</taxon>
        <taxon>Neoptera</taxon>
        <taxon>Endopterygota</taxon>
        <taxon>Diptera</taxon>
        <taxon>Nematocera</taxon>
        <taxon>Chironomoidea</taxon>
        <taxon>Ceratopogonidae</taxon>
        <taxon>Ceratopogoninae</taxon>
        <taxon>Culicoides</taxon>
        <taxon>Monoculicoides</taxon>
    </lineage>
</organism>
<evidence type="ECO:0000256" key="1">
    <source>
        <dbReference type="SAM" id="Phobius"/>
    </source>
</evidence>
<feature type="transmembrane region" description="Helical" evidence="1">
    <location>
        <begin position="246"/>
        <end position="269"/>
    </location>
</feature>
<dbReference type="VEuPathDB" id="VectorBase:CSON003882"/>
<dbReference type="VEuPathDB" id="VectorBase:CSON006361"/>
<dbReference type="EMBL" id="UFQS01000239">
    <property type="protein sequence ID" value="SSX01860.1"/>
    <property type="molecule type" value="Genomic_DNA"/>
</dbReference>
<protein>
    <submittedName>
        <fullName evidence="3">CSON003882 protein</fullName>
    </submittedName>
    <submittedName>
        <fullName evidence="2">CSON006361 protein</fullName>
    </submittedName>
</protein>
<evidence type="ECO:0000313" key="3">
    <source>
        <dbReference type="EMBL" id="SSX31639.1"/>
    </source>
</evidence>
<keyword evidence="1" id="KW-0812">Transmembrane</keyword>
<feature type="transmembrane region" description="Helical" evidence="1">
    <location>
        <begin position="140"/>
        <end position="161"/>
    </location>
</feature>
<dbReference type="InterPro" id="IPR010721">
    <property type="entry name" value="UstE-like"/>
</dbReference>
<feature type="transmembrane region" description="Helical" evidence="1">
    <location>
        <begin position="38"/>
        <end position="56"/>
    </location>
</feature>
<proteinExistence type="predicted"/>
<dbReference type="EMBL" id="UFQT01001745">
    <property type="protein sequence ID" value="SSX31639.1"/>
    <property type="molecule type" value="Genomic_DNA"/>
</dbReference>
<keyword evidence="1" id="KW-1133">Transmembrane helix</keyword>
<dbReference type="EMBL" id="UFQT01000239">
    <property type="protein sequence ID" value="SSX22237.1"/>
    <property type="molecule type" value="Genomic_DNA"/>
</dbReference>
<keyword evidence="1" id="KW-0472">Membrane</keyword>
<dbReference type="PANTHER" id="PTHR32251:SF17">
    <property type="entry name" value="STEROID 5-ALPHA REDUCTASE C-TERMINAL DOMAIN-CONTAINING PROTEIN"/>
    <property type="match status" value="1"/>
</dbReference>
<accession>A0A336MR91</accession>
<feature type="transmembrane region" description="Helical" evidence="1">
    <location>
        <begin position="6"/>
        <end position="26"/>
    </location>
</feature>